<dbReference type="InterPro" id="IPR036396">
    <property type="entry name" value="Cyt_P450_sf"/>
</dbReference>
<dbReference type="Gene3D" id="3.40.50.1000">
    <property type="entry name" value="HAD superfamily/HAD-like"/>
    <property type="match status" value="2"/>
</dbReference>
<name>A0A812N4G2_9DINO</name>
<keyword evidence="1" id="KW-1133">Transmembrane helix</keyword>
<dbReference type="Gene3D" id="1.10.630.10">
    <property type="entry name" value="Cytochrome P450"/>
    <property type="match status" value="1"/>
</dbReference>
<sequence>MRLTRALRAARRRWGVIFDIDGVLVQGCKPIPGAAEALRALDDARIPYAFMTNGGGVLEAEKAADLAQLLGRPAPFETNRMLLSHTPFRALAARFSDRRVLIVGASRTPEVAASYGFDFAAGRAVTTAQVVSGTKDICPFPPLATSALPGVNVNAPDAPRIEAVLIFYEPNDWGTELQVITDAVAGGRPLGSGREQVAEVWSSNGDFLWKAGYPVSRFGNGAFLESLKAVWRQRAGKQLQIQECGKPHKVQFDAAAAMLAEVAGVAPSSFHRIYMIGDNPAADIRGANAAEGPWRSILVRTGVYQGPSYFAGVTAEAPWRLEPDVREAVRRLLAESKDAARLQHEPFWDHVPIVQRPWSVPGPCEPGAATLLDAGGLDLAMDAMHLPSLRAYVQPLAYQYYADALERTDRIGWRFPSWRAQDPSLVESMTLSNGLHTVWHAFQGCVESVAMSTETQPLVGAAAGVSATAAVPAGSAPAAKNVAGIGAGSSGCCSWKCCCGGVCAFFAVLGVALLILIWTTRAASTFVIFDTTYTYDNYFLPMTAYMGLGLLDTVSMMGWYEGLTVDNPMIGEGPGPNTQTFYAWHDVRDLLLDFGPRIKNGTMQRYNELGMAVQNDRMWPETKTIALGYSNKDHALVRPYLGNSLDGSREEDADCDGSTCWNSAWLRQVFRERFASTDTLSTSDLPWLVTVVLHKVHLNLDLTDEEAQDFAAFMTTFIVPQPLAPEIAYWTLTDFLLQISSTLEQKAAIMSRTKEAIKAKWPKEGWESKEEELTLVASAMVDSLALAGGLSVPTVLDFMVALLFMDESPAAPLTLEDMANRGKLHNLMLETIRRYPPVAGVPRWITNDNGTTWTHQIPNVAQALRDAAVFPSPLEFQPGRPGLNVLNESLSIGWADFALVNDDVSDPDSHSCPGKSLSAQIILAFIKELEASGPWEAESTAISLNIYRSSGVVLKKQKPSGQSWATQAFETLPLTWICSIYPLSSWIEVCPLVLACGSTTCDVVHVLHDTLARPHERLASYAGCLAAKESHAEVERRGRMLGGEASAEAAFRLQLPGAPASAKTALASAPIACLHTLRPLWELSASCLEGYQPLFLGQRRLSHVLCDAEVLSVPLLDSQVMMHIHGAAGFLQADASGQTWLRLEVLHFVSSLDGAVRLTVYGHQRKDRGYYAQALTLPLGLLLRWRCRLPGEGAEVQDARLISFFGYDAIIYCDIPVSDGQVEDLLEIRPQLLATPGTWTPPPLRLCPATRPKWRLAACTQPLHTFEKMETLAPGLLAEFLDYHFLLGIEHITVFDADGSVEESLKRYEANSQGRGQVDYVSHWPQRFGAAHAPRGSDNWRPLLYEVEAENYCLWRYRGRADWAVVLHSPDEFLHVVNDPGEGSLSRFLGKLEDQRDAFSHVEVRQVLFGGPPQEGATMPGRFLHREEGSGAAETAAHTIITNVENFAQAGVHTARCNGLA</sequence>
<dbReference type="NCBIfam" id="TIGR01456">
    <property type="entry name" value="CECR5"/>
    <property type="match status" value="1"/>
</dbReference>
<dbReference type="EMBL" id="CAJNDS010001779">
    <property type="protein sequence ID" value="CAE7278783.1"/>
    <property type="molecule type" value="Genomic_DNA"/>
</dbReference>
<dbReference type="PANTHER" id="PTHR14269:SF4">
    <property type="entry name" value="CAT EYE SYNDROME CRITICAL REGION PROTEIN 5"/>
    <property type="match status" value="1"/>
</dbReference>
<dbReference type="SUPFAM" id="SSF56784">
    <property type="entry name" value="HAD-like"/>
    <property type="match status" value="1"/>
</dbReference>
<dbReference type="InterPro" id="IPR006353">
    <property type="entry name" value="HAD-SF_hydro_IIA_CECR5"/>
</dbReference>
<dbReference type="InterPro" id="IPR036412">
    <property type="entry name" value="HAD-like_sf"/>
</dbReference>
<dbReference type="InterPro" id="IPR006357">
    <property type="entry name" value="HAD-SF_hydro_IIA"/>
</dbReference>
<dbReference type="InterPro" id="IPR050324">
    <property type="entry name" value="CDP-alcohol_PTase-I"/>
</dbReference>
<dbReference type="Pfam" id="PF13242">
    <property type="entry name" value="Hydrolase_like"/>
    <property type="match status" value="1"/>
</dbReference>
<dbReference type="GO" id="GO:0020037">
    <property type="term" value="F:heme binding"/>
    <property type="evidence" value="ECO:0007669"/>
    <property type="project" value="InterPro"/>
</dbReference>
<comment type="caution">
    <text evidence="2">The sequence shown here is derived from an EMBL/GenBank/DDBJ whole genome shotgun (WGS) entry which is preliminary data.</text>
</comment>
<dbReference type="Pfam" id="PF13344">
    <property type="entry name" value="Hydrolase_6"/>
    <property type="match status" value="1"/>
</dbReference>
<accession>A0A812N4G2</accession>
<dbReference type="Proteomes" id="UP000604046">
    <property type="component" value="Unassembled WGS sequence"/>
</dbReference>
<dbReference type="NCBIfam" id="TIGR01460">
    <property type="entry name" value="HAD-SF-IIA"/>
    <property type="match status" value="1"/>
</dbReference>
<keyword evidence="3" id="KW-1185">Reference proteome</keyword>
<organism evidence="2 3">
    <name type="scientific">Symbiodinium natans</name>
    <dbReference type="NCBI Taxonomy" id="878477"/>
    <lineage>
        <taxon>Eukaryota</taxon>
        <taxon>Sar</taxon>
        <taxon>Alveolata</taxon>
        <taxon>Dinophyceae</taxon>
        <taxon>Suessiales</taxon>
        <taxon>Symbiodiniaceae</taxon>
        <taxon>Symbiodinium</taxon>
    </lineage>
</organism>
<dbReference type="OrthoDB" id="10251048at2759"/>
<dbReference type="GO" id="GO:0046474">
    <property type="term" value="P:glycerophospholipid biosynthetic process"/>
    <property type="evidence" value="ECO:0007669"/>
    <property type="project" value="TreeGrafter"/>
</dbReference>
<evidence type="ECO:0000256" key="1">
    <source>
        <dbReference type="SAM" id="Phobius"/>
    </source>
</evidence>
<dbReference type="GO" id="GO:0004497">
    <property type="term" value="F:monooxygenase activity"/>
    <property type="evidence" value="ECO:0007669"/>
    <property type="project" value="InterPro"/>
</dbReference>
<keyword evidence="1" id="KW-0472">Membrane</keyword>
<gene>
    <name evidence="2" type="ORF">SNAT2548_LOCUS14786</name>
</gene>
<evidence type="ECO:0000313" key="2">
    <source>
        <dbReference type="EMBL" id="CAE7278783.1"/>
    </source>
</evidence>
<protein>
    <submittedName>
        <fullName evidence="2">Uncharacterized protein</fullName>
    </submittedName>
</protein>
<reference evidence="2" key="1">
    <citation type="submission" date="2021-02" db="EMBL/GenBank/DDBJ databases">
        <authorList>
            <person name="Dougan E. K."/>
            <person name="Rhodes N."/>
            <person name="Thang M."/>
            <person name="Chan C."/>
        </authorList>
    </citation>
    <scope>NUCLEOTIDE SEQUENCE</scope>
</reference>
<dbReference type="PANTHER" id="PTHR14269">
    <property type="entry name" value="CDP-DIACYLGLYCEROL--GLYCEROL-3-PHOSPHATE 3-PHOSPHATIDYLTRANSFERASE-RELATED"/>
    <property type="match status" value="1"/>
</dbReference>
<keyword evidence="1" id="KW-0812">Transmembrane</keyword>
<dbReference type="InterPro" id="IPR023214">
    <property type="entry name" value="HAD_sf"/>
</dbReference>
<evidence type="ECO:0000313" key="3">
    <source>
        <dbReference type="Proteomes" id="UP000604046"/>
    </source>
</evidence>
<feature type="transmembrane region" description="Helical" evidence="1">
    <location>
        <begin position="538"/>
        <end position="560"/>
    </location>
</feature>
<feature type="transmembrane region" description="Helical" evidence="1">
    <location>
        <begin position="504"/>
        <end position="529"/>
    </location>
</feature>
<dbReference type="SUPFAM" id="SSF48264">
    <property type="entry name" value="Cytochrome P450"/>
    <property type="match status" value="1"/>
</dbReference>
<dbReference type="GO" id="GO:0005506">
    <property type="term" value="F:iron ion binding"/>
    <property type="evidence" value="ECO:0007669"/>
    <property type="project" value="InterPro"/>
</dbReference>
<dbReference type="GO" id="GO:0005739">
    <property type="term" value="C:mitochondrion"/>
    <property type="evidence" value="ECO:0007669"/>
    <property type="project" value="TreeGrafter"/>
</dbReference>
<proteinExistence type="predicted"/>
<dbReference type="GO" id="GO:0016705">
    <property type="term" value="F:oxidoreductase activity, acting on paired donors, with incorporation or reduction of molecular oxygen"/>
    <property type="evidence" value="ECO:0007669"/>
    <property type="project" value="InterPro"/>
</dbReference>